<gene>
    <name evidence="3" type="ORF">BP5796_07633</name>
</gene>
<comment type="caution">
    <text evidence="3">The sequence shown here is derived from an EMBL/GenBank/DDBJ whole genome shotgun (WGS) entry which is preliminary data.</text>
</comment>
<dbReference type="Pfam" id="PF20237">
    <property type="entry name" value="DUF6594"/>
    <property type="match status" value="1"/>
</dbReference>
<dbReference type="InterPro" id="IPR046529">
    <property type="entry name" value="DUF6594"/>
</dbReference>
<keyword evidence="1" id="KW-1133">Transmembrane helix</keyword>
<sequence length="364" mass="41303">MSPTTESSSARDNFKIKVPGWPQVAEYISEEPCFEAFEAFKDLHIKSLLYYQAELWVLRDNLHELEWDDHDKNDGGDDATAQSLDIFFRPSNSPDQDEDTAKRQINLMREIRKVLKDYDEALLRYSEISELPVANRYNVNTLRECIQDRWRKDNPPLVCRSAETWGTGKEVGNTPKSLCGYFQRLFWPKKFEGKKLNLIVPRKECKVDGLTLWIANHFVPFWHGISNRWPREPHRNTSDVRGEKRNSTIFKVGKRMCSILPCICCWGSTGSSNETTGTEPNGNYKAGDLLTKYTESGMLRFTSWVATIVACLLPIMAISVLSKLHSPDELLGVIAAFTAAFAVGLMCLTNASTSRVEIFTATAA</sequence>
<dbReference type="EMBL" id="PDLN01000010">
    <property type="protein sequence ID" value="RDW74191.1"/>
    <property type="molecule type" value="Genomic_DNA"/>
</dbReference>
<keyword evidence="1" id="KW-0812">Transmembrane</keyword>
<dbReference type="PANTHER" id="PTHR34502">
    <property type="entry name" value="DUF6594 DOMAIN-CONTAINING PROTEIN-RELATED"/>
    <property type="match status" value="1"/>
</dbReference>
<feature type="transmembrane region" description="Helical" evidence="1">
    <location>
        <begin position="301"/>
        <end position="324"/>
    </location>
</feature>
<evidence type="ECO:0000256" key="1">
    <source>
        <dbReference type="SAM" id="Phobius"/>
    </source>
</evidence>
<dbReference type="PANTHER" id="PTHR34502:SF5">
    <property type="entry name" value="DUF6594 DOMAIN-CONTAINING PROTEIN"/>
    <property type="match status" value="1"/>
</dbReference>
<protein>
    <recommendedName>
        <fullName evidence="2">DUF6594 domain-containing protein</fullName>
    </recommendedName>
</protein>
<feature type="transmembrane region" description="Helical" evidence="1">
    <location>
        <begin position="330"/>
        <end position="348"/>
    </location>
</feature>
<dbReference type="OrthoDB" id="5342093at2759"/>
<name>A0A3D8RK28_9HELO</name>
<organism evidence="3 4">
    <name type="scientific">Coleophoma crateriformis</name>
    <dbReference type="NCBI Taxonomy" id="565419"/>
    <lineage>
        <taxon>Eukaryota</taxon>
        <taxon>Fungi</taxon>
        <taxon>Dikarya</taxon>
        <taxon>Ascomycota</taxon>
        <taxon>Pezizomycotina</taxon>
        <taxon>Leotiomycetes</taxon>
        <taxon>Helotiales</taxon>
        <taxon>Dermateaceae</taxon>
        <taxon>Coleophoma</taxon>
    </lineage>
</organism>
<proteinExistence type="predicted"/>
<keyword evidence="4" id="KW-1185">Reference proteome</keyword>
<accession>A0A3D8RK28</accession>
<reference evidence="3 4" key="1">
    <citation type="journal article" date="2018" name="IMA Fungus">
        <title>IMA Genome-F 9: Draft genome sequence of Annulohypoxylon stygium, Aspergillus mulundensis, Berkeleyomyces basicola (syn. Thielaviopsis basicola), Ceratocystis smalleyi, two Cercospora beticola strains, Coleophoma cylindrospora, Fusarium fracticaudum, Phialophora cf. hyalina, and Morchella septimelata.</title>
        <authorList>
            <person name="Wingfield B.D."/>
            <person name="Bills G.F."/>
            <person name="Dong Y."/>
            <person name="Huang W."/>
            <person name="Nel W.J."/>
            <person name="Swalarsk-Parry B.S."/>
            <person name="Vaghefi N."/>
            <person name="Wilken P.M."/>
            <person name="An Z."/>
            <person name="de Beer Z.W."/>
            <person name="De Vos L."/>
            <person name="Chen L."/>
            <person name="Duong T.A."/>
            <person name="Gao Y."/>
            <person name="Hammerbacher A."/>
            <person name="Kikkert J.R."/>
            <person name="Li Y."/>
            <person name="Li H."/>
            <person name="Li K."/>
            <person name="Li Q."/>
            <person name="Liu X."/>
            <person name="Ma X."/>
            <person name="Naidoo K."/>
            <person name="Pethybridge S.J."/>
            <person name="Sun J."/>
            <person name="Steenkamp E.T."/>
            <person name="van der Nest M.A."/>
            <person name="van Wyk S."/>
            <person name="Wingfield M.J."/>
            <person name="Xiong C."/>
            <person name="Yue Q."/>
            <person name="Zhang X."/>
        </authorList>
    </citation>
    <scope>NUCLEOTIDE SEQUENCE [LARGE SCALE GENOMIC DNA]</scope>
    <source>
        <strain evidence="3 4">BP5796</strain>
    </source>
</reference>
<evidence type="ECO:0000313" key="3">
    <source>
        <dbReference type="EMBL" id="RDW74191.1"/>
    </source>
</evidence>
<evidence type="ECO:0000313" key="4">
    <source>
        <dbReference type="Proteomes" id="UP000256328"/>
    </source>
</evidence>
<dbReference type="Proteomes" id="UP000256328">
    <property type="component" value="Unassembled WGS sequence"/>
</dbReference>
<evidence type="ECO:0000259" key="2">
    <source>
        <dbReference type="Pfam" id="PF20237"/>
    </source>
</evidence>
<dbReference type="AlphaFoldDB" id="A0A3D8RK28"/>
<feature type="domain" description="DUF6594" evidence="2">
    <location>
        <begin position="21"/>
        <end position="364"/>
    </location>
</feature>
<keyword evidence="1" id="KW-0472">Membrane</keyword>